<comment type="similarity">
    <text evidence="2">Belongs to the glycosyltransferase 31 family.</text>
</comment>
<keyword evidence="3" id="KW-0328">Glycosyltransferase</keyword>
<evidence type="ECO:0000256" key="4">
    <source>
        <dbReference type="ARBA" id="ARBA00022679"/>
    </source>
</evidence>
<evidence type="ECO:0000256" key="9">
    <source>
        <dbReference type="ARBA" id="ARBA00037847"/>
    </source>
</evidence>
<keyword evidence="10" id="KW-0732">Signal</keyword>
<evidence type="ECO:0000313" key="13">
    <source>
        <dbReference type="Proteomes" id="UP001153737"/>
    </source>
</evidence>
<sequence>MILQILLLVGVSSALAIDIQRIVFIVLSQENNYHSKLAENLRKDIISQSQTLFGETPIVHLSHIDFTHFATWTILPIIPDLSNLHKDNASWIFFLQDYTKINLNTLLNIFENHDPEEETWFGNALYDQESTIIHHFAFHEDPTFFRYPNLASGFAISTPLLNRIAKHWEENTIEVSNFSIDIAHELAMFIWNDGNGPMIKHESALCSKLQPHCSTFPKPSHLCDTLVPLTSIYFAVKTYHKFHQDRVPVVKNTWGKHTPIISFFSDKEDIFIPTINLGIPNTENGHCAKTLAIIRYVAERIEANRDIKWIVIADDDTIFGISALQRTLSCYDPENKVALGERYAYDIREPTGYDYITGGGGMVFSRPLLKDLAAVCRCPASHSPDDMLLGACAARVGVSVTHVPGFHQARPNDYAAGYLETHEAISFHKHWMIDPIKVYEKWFKENDEMLDEKFVHNEL</sequence>
<keyword evidence="5" id="KW-0812">Transmembrane</keyword>
<dbReference type="AlphaFoldDB" id="A0A9P0DGA3"/>
<comment type="subcellular location">
    <subcellularLocation>
        <location evidence="9">Endomembrane system</location>
        <topology evidence="9">Single-pass membrane protein</topology>
    </subcellularLocation>
    <subcellularLocation>
        <location evidence="1">Membrane</location>
        <topology evidence="1">Single-pass type II membrane protein</topology>
    </subcellularLocation>
</comment>
<evidence type="ECO:0000256" key="2">
    <source>
        <dbReference type="ARBA" id="ARBA00008661"/>
    </source>
</evidence>
<gene>
    <name evidence="12" type="ORF">PHAECO_LOCUS4855</name>
</gene>
<dbReference type="FunFam" id="3.90.550.50:FF:000008">
    <property type="entry name" value="Beta-1,3-glucosyltransferase"/>
    <property type="match status" value="1"/>
</dbReference>
<keyword evidence="13" id="KW-1185">Reference proteome</keyword>
<feature type="domain" description="Fringe-like glycosyltransferase" evidence="11">
    <location>
        <begin position="229"/>
        <end position="447"/>
    </location>
</feature>
<evidence type="ECO:0000256" key="8">
    <source>
        <dbReference type="ARBA" id="ARBA00023136"/>
    </source>
</evidence>
<dbReference type="Pfam" id="PF02434">
    <property type="entry name" value="Fringe"/>
    <property type="match status" value="1"/>
</dbReference>
<name>A0A9P0DGA3_PHACE</name>
<keyword evidence="7" id="KW-1133">Transmembrane helix</keyword>
<reference evidence="12" key="2">
    <citation type="submission" date="2022-10" db="EMBL/GenBank/DDBJ databases">
        <authorList>
            <consortium name="ENA_rothamsted_submissions"/>
            <consortium name="culmorum"/>
            <person name="King R."/>
        </authorList>
    </citation>
    <scope>NUCLEOTIDE SEQUENCE</scope>
</reference>
<evidence type="ECO:0000256" key="3">
    <source>
        <dbReference type="ARBA" id="ARBA00022676"/>
    </source>
</evidence>
<dbReference type="Gene3D" id="3.90.550.50">
    <property type="match status" value="2"/>
</dbReference>
<dbReference type="EMBL" id="OU896721">
    <property type="protein sequence ID" value="CAH1154079.1"/>
    <property type="molecule type" value="Genomic_DNA"/>
</dbReference>
<evidence type="ECO:0000256" key="1">
    <source>
        <dbReference type="ARBA" id="ARBA00004606"/>
    </source>
</evidence>
<dbReference type="GO" id="GO:0012505">
    <property type="term" value="C:endomembrane system"/>
    <property type="evidence" value="ECO:0007669"/>
    <property type="project" value="UniProtKB-SubCell"/>
</dbReference>
<dbReference type="InterPro" id="IPR003378">
    <property type="entry name" value="Fringe-like_glycosylTrfase"/>
</dbReference>
<dbReference type="PANTHER" id="PTHR10811">
    <property type="entry name" value="FRINGE-RELATED"/>
    <property type="match status" value="1"/>
</dbReference>
<proteinExistence type="inferred from homology"/>
<dbReference type="SUPFAM" id="SSF53448">
    <property type="entry name" value="Nucleotide-diphospho-sugar transferases"/>
    <property type="match status" value="1"/>
</dbReference>
<reference evidence="12" key="1">
    <citation type="submission" date="2022-01" db="EMBL/GenBank/DDBJ databases">
        <authorList>
            <person name="King R."/>
        </authorList>
    </citation>
    <scope>NUCLEOTIDE SEQUENCE</scope>
</reference>
<evidence type="ECO:0000313" key="12">
    <source>
        <dbReference type="EMBL" id="CAH1154079.1"/>
    </source>
</evidence>
<dbReference type="GO" id="GO:0016757">
    <property type="term" value="F:glycosyltransferase activity"/>
    <property type="evidence" value="ECO:0007669"/>
    <property type="project" value="UniProtKB-KW"/>
</dbReference>
<evidence type="ECO:0000256" key="7">
    <source>
        <dbReference type="ARBA" id="ARBA00022989"/>
    </source>
</evidence>
<dbReference type="GO" id="GO:0016020">
    <property type="term" value="C:membrane"/>
    <property type="evidence" value="ECO:0007669"/>
    <property type="project" value="UniProtKB-SubCell"/>
</dbReference>
<evidence type="ECO:0000256" key="10">
    <source>
        <dbReference type="SAM" id="SignalP"/>
    </source>
</evidence>
<dbReference type="Proteomes" id="UP001153737">
    <property type="component" value="Chromosome 15"/>
</dbReference>
<keyword evidence="4" id="KW-0808">Transferase</keyword>
<keyword evidence="8" id="KW-0472">Membrane</keyword>
<feature type="signal peptide" evidence="10">
    <location>
        <begin position="1"/>
        <end position="16"/>
    </location>
</feature>
<evidence type="ECO:0000256" key="6">
    <source>
        <dbReference type="ARBA" id="ARBA00022968"/>
    </source>
</evidence>
<keyword evidence="6" id="KW-0735">Signal-anchor</keyword>
<organism evidence="12 13">
    <name type="scientific">Phaedon cochleariae</name>
    <name type="common">Mustard beetle</name>
    <dbReference type="NCBI Taxonomy" id="80249"/>
    <lineage>
        <taxon>Eukaryota</taxon>
        <taxon>Metazoa</taxon>
        <taxon>Ecdysozoa</taxon>
        <taxon>Arthropoda</taxon>
        <taxon>Hexapoda</taxon>
        <taxon>Insecta</taxon>
        <taxon>Pterygota</taxon>
        <taxon>Neoptera</taxon>
        <taxon>Endopterygota</taxon>
        <taxon>Coleoptera</taxon>
        <taxon>Polyphaga</taxon>
        <taxon>Cucujiformia</taxon>
        <taxon>Chrysomeloidea</taxon>
        <taxon>Chrysomelidae</taxon>
        <taxon>Chrysomelinae</taxon>
        <taxon>Chrysomelini</taxon>
        <taxon>Phaedon</taxon>
    </lineage>
</organism>
<accession>A0A9P0DGA3</accession>
<evidence type="ECO:0000259" key="11">
    <source>
        <dbReference type="Pfam" id="PF02434"/>
    </source>
</evidence>
<dbReference type="InterPro" id="IPR029044">
    <property type="entry name" value="Nucleotide-diphossugar_trans"/>
</dbReference>
<feature type="chain" id="PRO_5040189569" description="Fringe-like glycosyltransferase domain-containing protein" evidence="10">
    <location>
        <begin position="17"/>
        <end position="459"/>
    </location>
</feature>
<protein>
    <recommendedName>
        <fullName evidence="11">Fringe-like glycosyltransferase domain-containing protein</fullName>
    </recommendedName>
</protein>
<evidence type="ECO:0000256" key="5">
    <source>
        <dbReference type="ARBA" id="ARBA00022692"/>
    </source>
</evidence>